<evidence type="ECO:0000256" key="4">
    <source>
        <dbReference type="ARBA" id="ARBA00023163"/>
    </source>
</evidence>
<feature type="region of interest" description="Disordered" evidence="7">
    <location>
        <begin position="296"/>
        <end position="344"/>
    </location>
</feature>
<dbReference type="GO" id="GO:0003677">
    <property type="term" value="F:DNA binding"/>
    <property type="evidence" value="ECO:0007669"/>
    <property type="project" value="UniProtKB-KW"/>
</dbReference>
<evidence type="ECO:0000256" key="3">
    <source>
        <dbReference type="ARBA" id="ARBA00023125"/>
    </source>
</evidence>
<feature type="region of interest" description="Disordered" evidence="7">
    <location>
        <begin position="119"/>
        <end position="144"/>
    </location>
</feature>
<dbReference type="SUPFAM" id="SSF54171">
    <property type="entry name" value="DNA-binding domain"/>
    <property type="match status" value="1"/>
</dbReference>
<evidence type="ECO:0000256" key="5">
    <source>
        <dbReference type="ARBA" id="ARBA00023242"/>
    </source>
</evidence>
<dbReference type="InterPro" id="IPR036955">
    <property type="entry name" value="AP2/ERF_dom_sf"/>
</dbReference>
<comment type="subcellular location">
    <subcellularLocation>
        <location evidence="1">Nucleus</location>
    </subcellularLocation>
</comment>
<protein>
    <submittedName>
        <fullName evidence="9">Ethylene-responsive transcription factor ABR1</fullName>
    </submittedName>
</protein>
<dbReference type="Pfam" id="PF00847">
    <property type="entry name" value="AP2"/>
    <property type="match status" value="1"/>
</dbReference>
<evidence type="ECO:0000256" key="6">
    <source>
        <dbReference type="ARBA" id="ARBA00024343"/>
    </source>
</evidence>
<dbReference type="InterPro" id="IPR044808">
    <property type="entry name" value="ERF_plant"/>
</dbReference>
<proteinExistence type="inferred from homology"/>
<comment type="similarity">
    <text evidence="6">Belongs to the AP2/ERF transcription factor family. ERF subfamily.</text>
</comment>
<dbReference type="GO" id="GO:0005634">
    <property type="term" value="C:nucleus"/>
    <property type="evidence" value="ECO:0007669"/>
    <property type="project" value="UniProtKB-SubCell"/>
</dbReference>
<feature type="compositionally biased region" description="Polar residues" evidence="7">
    <location>
        <begin position="432"/>
        <end position="446"/>
    </location>
</feature>
<dbReference type="AlphaFoldDB" id="A0A314UL54"/>
<dbReference type="Proteomes" id="UP000250321">
    <property type="component" value="Unassembled WGS sequence"/>
</dbReference>
<reference evidence="9 10" key="1">
    <citation type="submission" date="2018-02" db="EMBL/GenBank/DDBJ databases">
        <title>Draft genome of wild Prunus yedoensis var. nudiflora.</title>
        <authorList>
            <person name="Baek S."/>
            <person name="Kim J.-H."/>
            <person name="Choi K."/>
            <person name="Kim G.-B."/>
            <person name="Cho A."/>
            <person name="Jang H."/>
            <person name="Shin C.-H."/>
            <person name="Yu H.-J."/>
            <person name="Mun J.-H."/>
        </authorList>
    </citation>
    <scope>NUCLEOTIDE SEQUENCE [LARGE SCALE GENOMIC DNA]</scope>
    <source>
        <strain evidence="10">cv. Jeju island</strain>
        <tissue evidence="9">Leaf</tissue>
    </source>
</reference>
<dbReference type="PROSITE" id="PS51032">
    <property type="entry name" value="AP2_ERF"/>
    <property type="match status" value="1"/>
</dbReference>
<dbReference type="PANTHER" id="PTHR31190">
    <property type="entry name" value="DNA-BINDING DOMAIN"/>
    <property type="match status" value="1"/>
</dbReference>
<comment type="caution">
    <text evidence="9">The sequence shown here is derived from an EMBL/GenBank/DDBJ whole genome shotgun (WGS) entry which is preliminary data.</text>
</comment>
<dbReference type="GO" id="GO:0003700">
    <property type="term" value="F:DNA-binding transcription factor activity"/>
    <property type="evidence" value="ECO:0007669"/>
    <property type="project" value="InterPro"/>
</dbReference>
<dbReference type="STRING" id="2094558.A0A314UL54"/>
<feature type="compositionally biased region" description="Low complexity" evidence="7">
    <location>
        <begin position="119"/>
        <end position="135"/>
    </location>
</feature>
<feature type="region of interest" description="Disordered" evidence="7">
    <location>
        <begin position="396"/>
        <end position="417"/>
    </location>
</feature>
<accession>A0A314UL54</accession>
<keyword evidence="4" id="KW-0804">Transcription</keyword>
<dbReference type="CDD" id="cd00018">
    <property type="entry name" value="AP2"/>
    <property type="match status" value="1"/>
</dbReference>
<dbReference type="OrthoDB" id="1930739at2759"/>
<sequence>MCLLKVANQRSSGGQYDRFESSNDDDHGEEAYTYEEQLQAAARNIDHELMNQLPDQNVSPTMFLGYSRPTEMSAMVSALTHVVSGQRGSDSWGHFGSGGVTSSFGQLYSSSSFASPSASPLSAFSSTSGPSASGSHNWVGQKRGREEDLAAAAASAQAQFMESANRVYRGSYGNFRATTQAESSSGATVTEEATNSVTTTTTSTASAATAASAVPSTPSSSETVSFEEPGERRRRYRGVRQRPWGKWAAEIRDPHKAARVWLGTFDTAEAAARAYDEAALRFRGNRAKLNFPENVRLVHPQPQPPNLQNFNSDSAPTNLAPVLSAQPLQPPPQPPQQLYQPQPFHGSSDFLRDYYDYSQLLQSSTDFHAQQQQQQQQPTNLLQQMYYNSQLASLQSSLLNPPSSSSSPSTLPSSASASASFPLFFSDQNQQLSFFRPPRNQTNPGGSSDFPAPSWSQSGNNPSSSG</sequence>
<evidence type="ECO:0000256" key="2">
    <source>
        <dbReference type="ARBA" id="ARBA00023015"/>
    </source>
</evidence>
<feature type="domain" description="AP2/ERF" evidence="8">
    <location>
        <begin position="235"/>
        <end position="292"/>
    </location>
</feature>
<evidence type="ECO:0000313" key="9">
    <source>
        <dbReference type="EMBL" id="PQM37728.1"/>
    </source>
</evidence>
<evidence type="ECO:0000256" key="1">
    <source>
        <dbReference type="ARBA" id="ARBA00004123"/>
    </source>
</evidence>
<keyword evidence="10" id="KW-1185">Reference proteome</keyword>
<dbReference type="InterPro" id="IPR001471">
    <property type="entry name" value="AP2/ERF_dom"/>
</dbReference>
<dbReference type="Gene3D" id="3.30.730.10">
    <property type="entry name" value="AP2/ERF domain"/>
    <property type="match status" value="1"/>
</dbReference>
<feature type="compositionally biased region" description="Low complexity" evidence="7">
    <location>
        <begin position="187"/>
        <end position="224"/>
    </location>
</feature>
<feature type="region of interest" description="Disordered" evidence="7">
    <location>
        <begin position="432"/>
        <end position="466"/>
    </location>
</feature>
<feature type="region of interest" description="Disordered" evidence="7">
    <location>
        <begin position="179"/>
        <end position="237"/>
    </location>
</feature>
<dbReference type="PANTHER" id="PTHR31190:SF421">
    <property type="entry name" value="ETHYLENE-RESPONSIVE TRANSCRIPTION FACTOR ERF110"/>
    <property type="match status" value="1"/>
</dbReference>
<keyword evidence="2" id="KW-0805">Transcription regulation</keyword>
<gene>
    <name evidence="9" type="ORF">Pyn_32052</name>
</gene>
<evidence type="ECO:0000256" key="7">
    <source>
        <dbReference type="SAM" id="MobiDB-lite"/>
    </source>
</evidence>
<dbReference type="EMBL" id="PJQY01003406">
    <property type="protein sequence ID" value="PQM37728.1"/>
    <property type="molecule type" value="Genomic_DNA"/>
</dbReference>
<keyword evidence="3" id="KW-0238">DNA-binding</keyword>
<name>A0A314UL54_PRUYE</name>
<dbReference type="InterPro" id="IPR016177">
    <property type="entry name" value="DNA-bd_dom_sf"/>
</dbReference>
<dbReference type="GO" id="GO:0009873">
    <property type="term" value="P:ethylene-activated signaling pathway"/>
    <property type="evidence" value="ECO:0007669"/>
    <property type="project" value="InterPro"/>
</dbReference>
<dbReference type="FunFam" id="3.30.730.10:FF:000001">
    <property type="entry name" value="Ethylene-responsive transcription factor 2"/>
    <property type="match status" value="1"/>
</dbReference>
<evidence type="ECO:0000259" key="8">
    <source>
        <dbReference type="PROSITE" id="PS51032"/>
    </source>
</evidence>
<evidence type="ECO:0000313" key="10">
    <source>
        <dbReference type="Proteomes" id="UP000250321"/>
    </source>
</evidence>
<dbReference type="SMART" id="SM00380">
    <property type="entry name" value="AP2"/>
    <property type="match status" value="1"/>
</dbReference>
<feature type="compositionally biased region" description="Low complexity" evidence="7">
    <location>
        <begin position="453"/>
        <end position="466"/>
    </location>
</feature>
<organism evidence="9 10">
    <name type="scientific">Prunus yedoensis var. nudiflora</name>
    <dbReference type="NCBI Taxonomy" id="2094558"/>
    <lineage>
        <taxon>Eukaryota</taxon>
        <taxon>Viridiplantae</taxon>
        <taxon>Streptophyta</taxon>
        <taxon>Embryophyta</taxon>
        <taxon>Tracheophyta</taxon>
        <taxon>Spermatophyta</taxon>
        <taxon>Magnoliopsida</taxon>
        <taxon>eudicotyledons</taxon>
        <taxon>Gunneridae</taxon>
        <taxon>Pentapetalae</taxon>
        <taxon>rosids</taxon>
        <taxon>fabids</taxon>
        <taxon>Rosales</taxon>
        <taxon>Rosaceae</taxon>
        <taxon>Amygdaloideae</taxon>
        <taxon>Amygdaleae</taxon>
        <taxon>Prunus</taxon>
    </lineage>
</organism>
<dbReference type="PRINTS" id="PR00367">
    <property type="entry name" value="ETHRSPELEMNT"/>
</dbReference>
<keyword evidence="5" id="KW-0539">Nucleus</keyword>